<accession>A0A7X2XFF0</accession>
<protein>
    <submittedName>
        <fullName evidence="1">Nucleoid-associated protein</fullName>
    </submittedName>
</protein>
<evidence type="ECO:0000313" key="4">
    <source>
        <dbReference type="Proteomes" id="UP000484547"/>
    </source>
</evidence>
<evidence type="ECO:0000313" key="2">
    <source>
        <dbReference type="EMBL" id="MTU03791.1"/>
    </source>
</evidence>
<sequence>MIVISKAILHIMDFNSGATIYSGAELDMGAPGTYDFLAGHIDKLFKDASAKTGQFLPESIFSQTASNYLDEHITFSDFSAGICKDLDTCLTDAGETDIVDVVVCDFTIETERYLGVMLYGSRPAYTHQVVNDGTAVRNEIIRHYAILPNPVQKVNTFALVNVASGELRFADKKRSIGGEDVYILPQRILQCSTNTSTRETVKLVTEMAGQIAENYGYSSTEAVAKVKSYLAETAETDSKLETAALVKEVFSDSEVLQQELQKGLEEAKLPEQVPVDKNYALRMSKSMKIKTDTGIEIIVPAECLENNDYIEFVSNPDGKISISIKNIGKILNR</sequence>
<comment type="caution">
    <text evidence="1">The sequence shown here is derived from an EMBL/GenBank/DDBJ whole genome shotgun (WGS) entry which is preliminary data.</text>
</comment>
<dbReference type="InterPro" id="IPR007358">
    <property type="entry name" value="Nucleoid_associated_NdpA"/>
</dbReference>
<dbReference type="Pfam" id="PF04245">
    <property type="entry name" value="NA37"/>
    <property type="match status" value="1"/>
</dbReference>
<dbReference type="EMBL" id="WNBW01000002">
    <property type="protein sequence ID" value="MTU03791.1"/>
    <property type="molecule type" value="Genomic_DNA"/>
</dbReference>
<proteinExistence type="predicted"/>
<gene>
    <name evidence="1" type="ORF">GMD11_05520</name>
    <name evidence="2" type="ORF">GMD18_05165</name>
</gene>
<evidence type="ECO:0000313" key="3">
    <source>
        <dbReference type="Proteomes" id="UP000443070"/>
    </source>
</evidence>
<name>A0A7X2XFF0_9FIRM</name>
<reference evidence="3 4" key="1">
    <citation type="journal article" date="2019" name="Nat. Med.">
        <title>A library of human gut bacterial isolates paired with longitudinal multiomics data enables mechanistic microbiome research.</title>
        <authorList>
            <person name="Poyet M."/>
            <person name="Groussin M."/>
            <person name="Gibbons S.M."/>
            <person name="Avila-Pacheco J."/>
            <person name="Jiang X."/>
            <person name="Kearney S.M."/>
            <person name="Perrotta A.R."/>
            <person name="Berdy B."/>
            <person name="Zhao S."/>
            <person name="Lieberman T.D."/>
            <person name="Swanson P.K."/>
            <person name="Smith M."/>
            <person name="Roesemann S."/>
            <person name="Alexander J.E."/>
            <person name="Rich S.A."/>
            <person name="Livny J."/>
            <person name="Vlamakis H."/>
            <person name="Clish C."/>
            <person name="Bullock K."/>
            <person name="Deik A."/>
            <person name="Scott J."/>
            <person name="Pierce K.A."/>
            <person name="Xavier R.J."/>
            <person name="Alm E.J."/>
        </authorList>
    </citation>
    <scope>NUCLEOTIDE SEQUENCE [LARGE SCALE GENOMIC DNA]</scope>
    <source>
        <strain evidence="1 4">BIOML-A13</strain>
        <strain evidence="2 3">BIOML-A3</strain>
    </source>
</reference>
<dbReference type="Proteomes" id="UP000443070">
    <property type="component" value="Unassembled WGS sequence"/>
</dbReference>
<keyword evidence="3" id="KW-1185">Reference proteome</keyword>
<dbReference type="GO" id="GO:0009295">
    <property type="term" value="C:nucleoid"/>
    <property type="evidence" value="ECO:0007669"/>
    <property type="project" value="InterPro"/>
</dbReference>
<dbReference type="EMBL" id="WNBM01000002">
    <property type="protein sequence ID" value="MTT75729.1"/>
    <property type="molecule type" value="Genomic_DNA"/>
</dbReference>
<dbReference type="Proteomes" id="UP000484547">
    <property type="component" value="Unassembled WGS sequence"/>
</dbReference>
<dbReference type="RefSeq" id="WP_113077866.1">
    <property type="nucleotide sequence ID" value="NZ_CAKVWA010000002.1"/>
</dbReference>
<organism evidence="1 4">
    <name type="scientific">Phascolarctobacterium faecium</name>
    <dbReference type="NCBI Taxonomy" id="33025"/>
    <lineage>
        <taxon>Bacteria</taxon>
        <taxon>Bacillati</taxon>
        <taxon>Bacillota</taxon>
        <taxon>Negativicutes</taxon>
        <taxon>Acidaminococcales</taxon>
        <taxon>Acidaminococcaceae</taxon>
        <taxon>Phascolarctobacterium</taxon>
    </lineage>
</organism>
<dbReference type="OrthoDB" id="3171075at2"/>
<evidence type="ECO:0000313" key="1">
    <source>
        <dbReference type="EMBL" id="MTT75729.1"/>
    </source>
</evidence>
<dbReference type="AlphaFoldDB" id="A0A7X2XFF0"/>